<dbReference type="PANTHER" id="PTHR10174:SF234">
    <property type="entry name" value="SD01558P"/>
    <property type="match status" value="1"/>
</dbReference>
<name>A0AAW1UD25_9CUCU</name>
<gene>
    <name evidence="2" type="ORF">WA026_022864</name>
</gene>
<dbReference type="InterPro" id="IPR001251">
    <property type="entry name" value="CRAL-TRIO_dom"/>
</dbReference>
<accession>A0AAW1UD25</accession>
<dbReference type="Pfam" id="PF00650">
    <property type="entry name" value="CRAL_TRIO"/>
    <property type="match status" value="1"/>
</dbReference>
<dbReference type="SUPFAM" id="SSF46938">
    <property type="entry name" value="CRAL/TRIO N-terminal domain"/>
    <property type="match status" value="1"/>
</dbReference>
<feature type="non-terminal residue" evidence="2">
    <location>
        <position position="229"/>
    </location>
</feature>
<dbReference type="AlphaFoldDB" id="A0AAW1UD25"/>
<sequence length="229" mass="26702">MSHHFVLISAHNTKVEIVVLVFILRRIMSLNMPADDENEVKSQLDLGEPPQHILNWARENIKENPETRDQVISEFRDIIFERGECTPHRTDDEYLLRFLRCRNFSMEGAHRLLCNYYEFKKNNSEFFEGVSLENLEDIGHDEIITVPPYREQTGRRIILYRMGEWDPEKTTIDEIFQATLVVLELAILEPRGQILGGICIFDLGGMSVNQAWYMTPSIANKMIQIMVKS</sequence>
<evidence type="ECO:0000313" key="3">
    <source>
        <dbReference type="Proteomes" id="UP001431783"/>
    </source>
</evidence>
<proteinExistence type="predicted"/>
<dbReference type="Proteomes" id="UP001431783">
    <property type="component" value="Unassembled WGS sequence"/>
</dbReference>
<dbReference type="GO" id="GO:1902936">
    <property type="term" value="F:phosphatidylinositol bisphosphate binding"/>
    <property type="evidence" value="ECO:0007669"/>
    <property type="project" value="TreeGrafter"/>
</dbReference>
<organism evidence="2 3">
    <name type="scientific">Henosepilachna vigintioctopunctata</name>
    <dbReference type="NCBI Taxonomy" id="420089"/>
    <lineage>
        <taxon>Eukaryota</taxon>
        <taxon>Metazoa</taxon>
        <taxon>Ecdysozoa</taxon>
        <taxon>Arthropoda</taxon>
        <taxon>Hexapoda</taxon>
        <taxon>Insecta</taxon>
        <taxon>Pterygota</taxon>
        <taxon>Neoptera</taxon>
        <taxon>Endopterygota</taxon>
        <taxon>Coleoptera</taxon>
        <taxon>Polyphaga</taxon>
        <taxon>Cucujiformia</taxon>
        <taxon>Coccinelloidea</taxon>
        <taxon>Coccinellidae</taxon>
        <taxon>Epilachninae</taxon>
        <taxon>Epilachnini</taxon>
        <taxon>Henosepilachna</taxon>
    </lineage>
</organism>
<keyword evidence="3" id="KW-1185">Reference proteome</keyword>
<dbReference type="SUPFAM" id="SSF52087">
    <property type="entry name" value="CRAL/TRIO domain"/>
    <property type="match status" value="1"/>
</dbReference>
<feature type="domain" description="CRAL/TRIO N-terminal" evidence="1">
    <location>
        <begin position="91"/>
        <end position="116"/>
    </location>
</feature>
<comment type="caution">
    <text evidence="2">The sequence shown here is derived from an EMBL/GenBank/DDBJ whole genome shotgun (WGS) entry which is preliminary data.</text>
</comment>
<dbReference type="InterPro" id="IPR036273">
    <property type="entry name" value="CRAL/TRIO_N_dom_sf"/>
</dbReference>
<dbReference type="Gene3D" id="3.40.525.10">
    <property type="entry name" value="CRAL-TRIO lipid binding domain"/>
    <property type="match status" value="1"/>
</dbReference>
<dbReference type="Gene3D" id="1.20.5.1200">
    <property type="entry name" value="Alpha-tocopherol transfer"/>
    <property type="match status" value="1"/>
</dbReference>
<dbReference type="PRINTS" id="PR00180">
    <property type="entry name" value="CRETINALDHBP"/>
</dbReference>
<evidence type="ECO:0000259" key="1">
    <source>
        <dbReference type="SMART" id="SM01100"/>
    </source>
</evidence>
<dbReference type="Gene3D" id="1.10.8.20">
    <property type="entry name" value="N-terminal domain of phosphatidylinositol transfer protein sec14p"/>
    <property type="match status" value="1"/>
</dbReference>
<reference evidence="2 3" key="1">
    <citation type="submission" date="2023-03" db="EMBL/GenBank/DDBJ databases">
        <title>Genome insight into feeding habits of ladybird beetles.</title>
        <authorList>
            <person name="Li H.-S."/>
            <person name="Huang Y.-H."/>
            <person name="Pang H."/>
        </authorList>
    </citation>
    <scope>NUCLEOTIDE SEQUENCE [LARGE SCALE GENOMIC DNA]</scope>
    <source>
        <strain evidence="2">SYSU_2023b</strain>
        <tissue evidence="2">Whole body</tissue>
    </source>
</reference>
<dbReference type="PANTHER" id="PTHR10174">
    <property type="entry name" value="ALPHA-TOCOPHEROL TRANSFER PROTEIN-RELATED"/>
    <property type="match status" value="1"/>
</dbReference>
<dbReference type="SMART" id="SM01100">
    <property type="entry name" value="CRAL_TRIO_N"/>
    <property type="match status" value="1"/>
</dbReference>
<dbReference type="EMBL" id="JARQZJ010000051">
    <property type="protein sequence ID" value="KAK9878602.1"/>
    <property type="molecule type" value="Genomic_DNA"/>
</dbReference>
<protein>
    <recommendedName>
        <fullName evidence="1">CRAL/TRIO N-terminal domain-containing protein</fullName>
    </recommendedName>
</protein>
<dbReference type="InterPro" id="IPR011074">
    <property type="entry name" value="CRAL/TRIO_N_dom"/>
</dbReference>
<evidence type="ECO:0000313" key="2">
    <source>
        <dbReference type="EMBL" id="KAK9878602.1"/>
    </source>
</evidence>
<dbReference type="GO" id="GO:0016020">
    <property type="term" value="C:membrane"/>
    <property type="evidence" value="ECO:0007669"/>
    <property type="project" value="TreeGrafter"/>
</dbReference>
<dbReference type="InterPro" id="IPR036865">
    <property type="entry name" value="CRAL-TRIO_dom_sf"/>
</dbReference>